<name>A0A7C5SQ16_9DEIN</name>
<sequence>MLRLVYLGYVLLALALSALTANFAPQFP</sequence>
<protein>
    <submittedName>
        <fullName evidence="1">Rod shape-determining protein MreC</fullName>
    </submittedName>
</protein>
<feature type="non-terminal residue" evidence="1">
    <location>
        <position position="28"/>
    </location>
</feature>
<reference evidence="1" key="1">
    <citation type="journal article" date="2020" name="mSystems">
        <title>Genome- and Community-Level Interaction Insights into Carbon Utilization and Element Cycling Functions of Hydrothermarchaeota in Hydrothermal Sediment.</title>
        <authorList>
            <person name="Zhou Z."/>
            <person name="Liu Y."/>
            <person name="Xu W."/>
            <person name="Pan J."/>
            <person name="Luo Z.H."/>
            <person name="Li M."/>
        </authorList>
    </citation>
    <scope>NUCLEOTIDE SEQUENCE [LARGE SCALE GENOMIC DNA]</scope>
    <source>
        <strain evidence="1">HyVt-523</strain>
    </source>
</reference>
<evidence type="ECO:0000313" key="1">
    <source>
        <dbReference type="EMBL" id="HHO58445.1"/>
    </source>
</evidence>
<proteinExistence type="predicted"/>
<dbReference type="Proteomes" id="UP000886105">
    <property type="component" value="Unassembled WGS sequence"/>
</dbReference>
<dbReference type="EMBL" id="DRNZ01000285">
    <property type="protein sequence ID" value="HHO58445.1"/>
    <property type="molecule type" value="Genomic_DNA"/>
</dbReference>
<dbReference type="AlphaFoldDB" id="A0A7C5SQ16"/>
<accession>A0A7C5SQ16</accession>
<organism evidence="1">
    <name type="scientific">Oceanithermus profundus</name>
    <dbReference type="NCBI Taxonomy" id="187137"/>
    <lineage>
        <taxon>Bacteria</taxon>
        <taxon>Thermotogati</taxon>
        <taxon>Deinococcota</taxon>
        <taxon>Deinococci</taxon>
        <taxon>Thermales</taxon>
        <taxon>Thermaceae</taxon>
        <taxon>Oceanithermus</taxon>
    </lineage>
</organism>
<gene>
    <name evidence="1" type="ORF">ENJ85_04635</name>
</gene>
<comment type="caution">
    <text evidence="1">The sequence shown here is derived from an EMBL/GenBank/DDBJ whole genome shotgun (WGS) entry which is preliminary data.</text>
</comment>